<accession>A0ABW7UPW6</accession>
<evidence type="ECO:0000313" key="3">
    <source>
        <dbReference type="EMBL" id="MFI1963696.1"/>
    </source>
</evidence>
<evidence type="ECO:0000256" key="1">
    <source>
        <dbReference type="SAM" id="MobiDB-lite"/>
    </source>
</evidence>
<feature type="signal peptide" evidence="2">
    <location>
        <begin position="1"/>
        <end position="27"/>
    </location>
</feature>
<feature type="chain" id="PRO_5045341249" evidence="2">
    <location>
        <begin position="28"/>
        <end position="238"/>
    </location>
</feature>
<gene>
    <name evidence="3" type="ORF">ACH429_06080</name>
</gene>
<proteinExistence type="predicted"/>
<evidence type="ECO:0000313" key="4">
    <source>
        <dbReference type="Proteomes" id="UP001611548"/>
    </source>
</evidence>
<dbReference type="RefSeq" id="WP_360004266.1">
    <property type="nucleotide sequence ID" value="NZ_JBEZHZ010000018.1"/>
</dbReference>
<keyword evidence="2" id="KW-0732">Signal</keyword>
<comment type="caution">
    <text evidence="3">The sequence shown here is derived from an EMBL/GenBank/DDBJ whole genome shotgun (WGS) entry which is preliminary data.</text>
</comment>
<feature type="compositionally biased region" description="Acidic residues" evidence="1">
    <location>
        <begin position="228"/>
        <end position="238"/>
    </location>
</feature>
<name>A0ABW7UPW6_9ACTN</name>
<feature type="region of interest" description="Disordered" evidence="1">
    <location>
        <begin position="37"/>
        <end position="56"/>
    </location>
</feature>
<feature type="region of interest" description="Disordered" evidence="1">
    <location>
        <begin position="210"/>
        <end position="238"/>
    </location>
</feature>
<feature type="compositionally biased region" description="Pro residues" evidence="1">
    <location>
        <begin position="43"/>
        <end position="52"/>
    </location>
</feature>
<dbReference type="Proteomes" id="UP001611548">
    <property type="component" value="Unassembled WGS sequence"/>
</dbReference>
<dbReference type="EMBL" id="JBIRWE010000002">
    <property type="protein sequence ID" value="MFI1963696.1"/>
    <property type="molecule type" value="Genomic_DNA"/>
</dbReference>
<sequence length="238" mass="24055">MAISRKTGILVSTTVCGVLVAGAGALASAEAGTPAARPAAAPAAPPAVPPAVPGADGLKRQTRLLRDLGGVTTSVHAFAKAVLMADGKLPPSEAERYAAAVKRSLSSVKRAAAHTPATGAVLPAGDRSLPAGAVEELRAKAVQDLNDKTDAVVEAVKKRAEGENDQSVSDALQDMFSGVSNFYGSMLAGGEFPPPSLEGLPKLPTIARAERGGAGQGTGLVAHRDAEPELDQEPDLTE</sequence>
<organism evidence="3 4">
    <name type="scientific">Streptomyces pathocidini</name>
    <dbReference type="NCBI Taxonomy" id="1650571"/>
    <lineage>
        <taxon>Bacteria</taxon>
        <taxon>Bacillati</taxon>
        <taxon>Actinomycetota</taxon>
        <taxon>Actinomycetes</taxon>
        <taxon>Kitasatosporales</taxon>
        <taxon>Streptomycetaceae</taxon>
        <taxon>Streptomyces</taxon>
    </lineage>
</organism>
<reference evidence="3 4" key="1">
    <citation type="submission" date="2024-10" db="EMBL/GenBank/DDBJ databases">
        <title>The Natural Products Discovery Center: Release of the First 8490 Sequenced Strains for Exploring Actinobacteria Biosynthetic Diversity.</title>
        <authorList>
            <person name="Kalkreuter E."/>
            <person name="Kautsar S.A."/>
            <person name="Yang D."/>
            <person name="Bader C.D."/>
            <person name="Teijaro C.N."/>
            <person name="Fluegel L."/>
            <person name="Davis C.M."/>
            <person name="Simpson J.R."/>
            <person name="Lauterbach L."/>
            <person name="Steele A.D."/>
            <person name="Gui C."/>
            <person name="Meng S."/>
            <person name="Li G."/>
            <person name="Viehrig K."/>
            <person name="Ye F."/>
            <person name="Su P."/>
            <person name="Kiefer A.F."/>
            <person name="Nichols A."/>
            <person name="Cepeda A.J."/>
            <person name="Yan W."/>
            <person name="Fan B."/>
            <person name="Jiang Y."/>
            <person name="Adhikari A."/>
            <person name="Zheng C.-J."/>
            <person name="Schuster L."/>
            <person name="Cowan T.M."/>
            <person name="Smanski M.J."/>
            <person name="Chevrette M.G."/>
            <person name="De Carvalho L.P.S."/>
            <person name="Shen B."/>
        </authorList>
    </citation>
    <scope>NUCLEOTIDE SEQUENCE [LARGE SCALE GENOMIC DNA]</scope>
    <source>
        <strain evidence="3 4">NPDC020327</strain>
    </source>
</reference>
<evidence type="ECO:0000256" key="2">
    <source>
        <dbReference type="SAM" id="SignalP"/>
    </source>
</evidence>
<keyword evidence="4" id="KW-1185">Reference proteome</keyword>
<protein>
    <submittedName>
        <fullName evidence="3">Uncharacterized protein</fullName>
    </submittedName>
</protein>